<dbReference type="PANTHER" id="PTHR13271:SF146">
    <property type="entry name" value="SET DOMAIN-CONTAINING PROTEIN"/>
    <property type="match status" value="1"/>
</dbReference>
<dbReference type="CDD" id="cd19180">
    <property type="entry name" value="SET_SpSET10-like"/>
    <property type="match status" value="1"/>
</dbReference>
<protein>
    <recommendedName>
        <fullName evidence="3">SET domain-containing protein</fullName>
    </recommendedName>
</protein>
<evidence type="ECO:0000313" key="1">
    <source>
        <dbReference type="EMBL" id="KAK3904451.1"/>
    </source>
</evidence>
<proteinExistence type="predicted"/>
<dbReference type="InterPro" id="IPR050600">
    <property type="entry name" value="SETD3_SETD6_MTase"/>
</dbReference>
<dbReference type="GO" id="GO:0005634">
    <property type="term" value="C:nucleus"/>
    <property type="evidence" value="ECO:0007669"/>
    <property type="project" value="TreeGrafter"/>
</dbReference>
<dbReference type="PANTHER" id="PTHR13271">
    <property type="entry name" value="UNCHARACTERIZED PUTATIVE METHYLTRANSFERASE"/>
    <property type="match status" value="1"/>
</dbReference>
<organism evidence="1 2">
    <name type="scientific">Staphylotrichum tortipilum</name>
    <dbReference type="NCBI Taxonomy" id="2831512"/>
    <lineage>
        <taxon>Eukaryota</taxon>
        <taxon>Fungi</taxon>
        <taxon>Dikarya</taxon>
        <taxon>Ascomycota</taxon>
        <taxon>Pezizomycotina</taxon>
        <taxon>Sordariomycetes</taxon>
        <taxon>Sordariomycetidae</taxon>
        <taxon>Sordariales</taxon>
        <taxon>Chaetomiaceae</taxon>
        <taxon>Staphylotrichum</taxon>
    </lineage>
</organism>
<dbReference type="InterPro" id="IPR046341">
    <property type="entry name" value="SET_dom_sf"/>
</dbReference>
<sequence length="462" mass="51781">MKRHDKTRFEALLAWSRHHGAELHPDLEIYCDDTTKFSLRVAPDAPHGVDCGFTAVTCPLATTLSYLNALVDAPITLPSPCQPSAAFPTRFMQTVPPHVIGRFFLVKEYLRGKDSFWAPYIATLPQPEHLDAWALPAFWPDDDIEFLEGTNAHVAAEEMQDNVRREFKQARRCLKEDDFPDWQDYTQMLYKWAFCIFTSRSFRPSLILSAATKQHVSPLLPPGCQADDFSILQPLFDIANHSMTAQYAWDVTTSPHACRLVCRDPYQPGEQVFNNYGTKTNSELLLAYGFLLPPTPALHNDYVHVRKRQEQGSPNDNKPKDFLISLRPASHASSLATRARVAMAPHSRLSFLPCFTHFEPALIDDLTAAVATPEQRAVLAEWEGQDSGLMGYGGAQPEEVAALVETVRGMLGGKLRYDLGRLGESGELVPVNRNQALAAEYRERCGRVLEEALGWLERGEAV</sequence>
<accession>A0AAN6MQ79</accession>
<comment type="caution">
    <text evidence="1">The sequence shown here is derived from an EMBL/GenBank/DDBJ whole genome shotgun (WGS) entry which is preliminary data.</text>
</comment>
<keyword evidence="2" id="KW-1185">Reference proteome</keyword>
<dbReference type="AlphaFoldDB" id="A0AAN6MQ79"/>
<dbReference type="EMBL" id="MU855397">
    <property type="protein sequence ID" value="KAK3904451.1"/>
    <property type="molecule type" value="Genomic_DNA"/>
</dbReference>
<dbReference type="Gene3D" id="3.90.1410.10">
    <property type="entry name" value="set domain protein methyltransferase, domain 1"/>
    <property type="match status" value="1"/>
</dbReference>
<dbReference type="GO" id="GO:0016279">
    <property type="term" value="F:protein-lysine N-methyltransferase activity"/>
    <property type="evidence" value="ECO:0007669"/>
    <property type="project" value="InterPro"/>
</dbReference>
<evidence type="ECO:0008006" key="3">
    <source>
        <dbReference type="Google" id="ProtNLM"/>
    </source>
</evidence>
<dbReference type="Proteomes" id="UP001303889">
    <property type="component" value="Unassembled WGS sequence"/>
</dbReference>
<name>A0AAN6MQ79_9PEZI</name>
<reference evidence="1" key="1">
    <citation type="journal article" date="2023" name="Mol. Phylogenet. Evol.">
        <title>Genome-scale phylogeny and comparative genomics of the fungal order Sordariales.</title>
        <authorList>
            <person name="Hensen N."/>
            <person name="Bonometti L."/>
            <person name="Westerberg I."/>
            <person name="Brannstrom I.O."/>
            <person name="Guillou S."/>
            <person name="Cros-Aarteil S."/>
            <person name="Calhoun S."/>
            <person name="Haridas S."/>
            <person name="Kuo A."/>
            <person name="Mondo S."/>
            <person name="Pangilinan J."/>
            <person name="Riley R."/>
            <person name="LaButti K."/>
            <person name="Andreopoulos B."/>
            <person name="Lipzen A."/>
            <person name="Chen C."/>
            <person name="Yan M."/>
            <person name="Daum C."/>
            <person name="Ng V."/>
            <person name="Clum A."/>
            <person name="Steindorff A."/>
            <person name="Ohm R.A."/>
            <person name="Martin F."/>
            <person name="Silar P."/>
            <person name="Natvig D.O."/>
            <person name="Lalanne C."/>
            <person name="Gautier V."/>
            <person name="Ament-Velasquez S.L."/>
            <person name="Kruys A."/>
            <person name="Hutchinson M.I."/>
            <person name="Powell A.J."/>
            <person name="Barry K."/>
            <person name="Miller A.N."/>
            <person name="Grigoriev I.V."/>
            <person name="Debuchy R."/>
            <person name="Gladieux P."/>
            <person name="Hiltunen Thoren M."/>
            <person name="Johannesson H."/>
        </authorList>
    </citation>
    <scope>NUCLEOTIDE SEQUENCE</scope>
    <source>
        <strain evidence="1">CBS 103.79</strain>
    </source>
</reference>
<reference evidence="1" key="2">
    <citation type="submission" date="2023-05" db="EMBL/GenBank/DDBJ databases">
        <authorList>
            <consortium name="Lawrence Berkeley National Laboratory"/>
            <person name="Steindorff A."/>
            <person name="Hensen N."/>
            <person name="Bonometti L."/>
            <person name="Westerberg I."/>
            <person name="Brannstrom I.O."/>
            <person name="Guillou S."/>
            <person name="Cros-Aarteil S."/>
            <person name="Calhoun S."/>
            <person name="Haridas S."/>
            <person name="Kuo A."/>
            <person name="Mondo S."/>
            <person name="Pangilinan J."/>
            <person name="Riley R."/>
            <person name="Labutti K."/>
            <person name="Andreopoulos B."/>
            <person name="Lipzen A."/>
            <person name="Chen C."/>
            <person name="Yanf M."/>
            <person name="Daum C."/>
            <person name="Ng V."/>
            <person name="Clum A."/>
            <person name="Ohm R."/>
            <person name="Martin F."/>
            <person name="Silar P."/>
            <person name="Natvig D."/>
            <person name="Lalanne C."/>
            <person name="Gautier V."/>
            <person name="Ament-Velasquez S.L."/>
            <person name="Kruys A."/>
            <person name="Hutchinson M.I."/>
            <person name="Powell A.J."/>
            <person name="Barry K."/>
            <person name="Miller A.N."/>
            <person name="Grigoriev I.V."/>
            <person name="Debuchy R."/>
            <person name="Gladieux P."/>
            <person name="Thoren M.H."/>
            <person name="Johannesson H."/>
        </authorList>
    </citation>
    <scope>NUCLEOTIDE SEQUENCE</scope>
    <source>
        <strain evidence="1">CBS 103.79</strain>
    </source>
</reference>
<dbReference type="SUPFAM" id="SSF82199">
    <property type="entry name" value="SET domain"/>
    <property type="match status" value="1"/>
</dbReference>
<gene>
    <name evidence="1" type="ORF">C8A05DRAFT_31778</name>
</gene>
<dbReference type="InterPro" id="IPR044432">
    <property type="entry name" value="Set10/Efm1_SET"/>
</dbReference>
<evidence type="ECO:0000313" key="2">
    <source>
        <dbReference type="Proteomes" id="UP001303889"/>
    </source>
</evidence>